<dbReference type="EMBL" id="LXQA010878220">
    <property type="protein sequence ID" value="MCI75250.1"/>
    <property type="molecule type" value="Genomic_DNA"/>
</dbReference>
<sequence>CLGAKASFLLRFARRAASAGTARGVTLFC</sequence>
<proteinExistence type="predicted"/>
<accession>A0A392USD8</accession>
<dbReference type="AlphaFoldDB" id="A0A392USD8"/>
<evidence type="ECO:0000313" key="2">
    <source>
        <dbReference type="Proteomes" id="UP000265520"/>
    </source>
</evidence>
<name>A0A392USD8_9FABA</name>
<organism evidence="1 2">
    <name type="scientific">Trifolium medium</name>
    <dbReference type="NCBI Taxonomy" id="97028"/>
    <lineage>
        <taxon>Eukaryota</taxon>
        <taxon>Viridiplantae</taxon>
        <taxon>Streptophyta</taxon>
        <taxon>Embryophyta</taxon>
        <taxon>Tracheophyta</taxon>
        <taxon>Spermatophyta</taxon>
        <taxon>Magnoliopsida</taxon>
        <taxon>eudicotyledons</taxon>
        <taxon>Gunneridae</taxon>
        <taxon>Pentapetalae</taxon>
        <taxon>rosids</taxon>
        <taxon>fabids</taxon>
        <taxon>Fabales</taxon>
        <taxon>Fabaceae</taxon>
        <taxon>Papilionoideae</taxon>
        <taxon>50 kb inversion clade</taxon>
        <taxon>NPAAA clade</taxon>
        <taxon>Hologalegina</taxon>
        <taxon>IRL clade</taxon>
        <taxon>Trifolieae</taxon>
        <taxon>Trifolium</taxon>
    </lineage>
</organism>
<comment type="caution">
    <text evidence="1">The sequence shown here is derived from an EMBL/GenBank/DDBJ whole genome shotgun (WGS) entry which is preliminary data.</text>
</comment>
<reference evidence="1 2" key="1">
    <citation type="journal article" date="2018" name="Front. Plant Sci.">
        <title>Red Clover (Trifolium pratense) and Zigzag Clover (T. medium) - A Picture of Genomic Similarities and Differences.</title>
        <authorList>
            <person name="Dluhosova J."/>
            <person name="Istvanek J."/>
            <person name="Nedelnik J."/>
            <person name="Repkova J."/>
        </authorList>
    </citation>
    <scope>NUCLEOTIDE SEQUENCE [LARGE SCALE GENOMIC DNA]</scope>
    <source>
        <strain evidence="2">cv. 10/8</strain>
        <tissue evidence="1">Leaf</tissue>
    </source>
</reference>
<evidence type="ECO:0000313" key="1">
    <source>
        <dbReference type="EMBL" id="MCI75250.1"/>
    </source>
</evidence>
<feature type="non-terminal residue" evidence="1">
    <location>
        <position position="1"/>
    </location>
</feature>
<dbReference type="Proteomes" id="UP000265520">
    <property type="component" value="Unassembled WGS sequence"/>
</dbReference>
<protein>
    <submittedName>
        <fullName evidence="1">Uncharacterized protein</fullName>
    </submittedName>
</protein>
<keyword evidence="2" id="KW-1185">Reference proteome</keyword>